<sequence>MNVDAKLVKELRAKSGAGMMDCKNALVETDGVIEEAMIVLREKGLAATNKKSGRIAAEGIVESYIHMGGKIGVLVEINCETDFVAKTDGFKTFVKDVAMHIAATNPLYVTKEEVPDEELEKEKEILRVQALNEGKPEKIIEKMVEGRISKFYKEICLLEQPFVKNPDITIGDLVKEQIMTIGENVKIRRFARFQMGEGLEKKEENFAEEVAKQIKA</sequence>
<dbReference type="NCBIfam" id="TIGR00116">
    <property type="entry name" value="tsf"/>
    <property type="match status" value="2"/>
</dbReference>
<dbReference type="Pfam" id="PF00889">
    <property type="entry name" value="EF_TS"/>
    <property type="match status" value="1"/>
</dbReference>
<dbReference type="PROSITE" id="PS01127">
    <property type="entry name" value="EF_TS_2"/>
    <property type="match status" value="1"/>
</dbReference>
<dbReference type="GO" id="GO:0003746">
    <property type="term" value="F:translation elongation factor activity"/>
    <property type="evidence" value="ECO:0007669"/>
    <property type="project" value="UniProtKB-KW"/>
</dbReference>
<accession>A0ABR6WJ63</accession>
<keyword evidence="4 6" id="KW-0648">Protein biosynthesis</keyword>
<keyword evidence="6" id="KW-0963">Cytoplasm</keyword>
<protein>
    <recommendedName>
        <fullName evidence="2 6">Elongation factor Ts</fullName>
        <shortName evidence="6">EF-Ts</shortName>
    </recommendedName>
</protein>
<dbReference type="SUPFAM" id="SSF54713">
    <property type="entry name" value="Elongation factor Ts (EF-Ts), dimerisation domain"/>
    <property type="match status" value="1"/>
</dbReference>
<proteinExistence type="inferred from homology"/>
<gene>
    <name evidence="6 10" type="primary">tsf</name>
    <name evidence="10" type="ORF">GH807_05545</name>
</gene>
<feature type="domain" description="Translation elongation factor EFTs/EF1B dimerisation" evidence="9">
    <location>
        <begin position="53"/>
        <end position="197"/>
    </location>
</feature>
<name>A0ABR6WJ63_9FIRM</name>
<evidence type="ECO:0000256" key="6">
    <source>
        <dbReference type="HAMAP-Rule" id="MF_00050"/>
    </source>
</evidence>
<evidence type="ECO:0000256" key="2">
    <source>
        <dbReference type="ARBA" id="ARBA00016956"/>
    </source>
</evidence>
<dbReference type="Gene3D" id="3.30.479.20">
    <property type="entry name" value="Elongation factor Ts, dimerisation domain"/>
    <property type="match status" value="1"/>
</dbReference>
<keyword evidence="3 6" id="KW-0251">Elongation factor</keyword>
<evidence type="ECO:0000313" key="10">
    <source>
        <dbReference type="EMBL" id="MBC3796515.1"/>
    </source>
</evidence>
<comment type="subcellular location">
    <subcellularLocation>
        <location evidence="6 8">Cytoplasm</location>
    </subcellularLocation>
</comment>
<comment type="similarity">
    <text evidence="1 6 7">Belongs to the EF-Ts family.</text>
</comment>
<dbReference type="InterPro" id="IPR036402">
    <property type="entry name" value="EF-Ts_dimer_sf"/>
</dbReference>
<dbReference type="PANTHER" id="PTHR11741">
    <property type="entry name" value="ELONGATION FACTOR TS"/>
    <property type="match status" value="1"/>
</dbReference>
<dbReference type="Gene3D" id="1.10.8.10">
    <property type="entry name" value="DNA helicase RuvA subunit, C-terminal domain"/>
    <property type="match status" value="1"/>
</dbReference>
<dbReference type="InterPro" id="IPR009060">
    <property type="entry name" value="UBA-like_sf"/>
</dbReference>
<evidence type="ECO:0000256" key="4">
    <source>
        <dbReference type="ARBA" id="ARBA00022917"/>
    </source>
</evidence>
<dbReference type="HAMAP" id="MF_00050">
    <property type="entry name" value="EF_Ts"/>
    <property type="match status" value="1"/>
</dbReference>
<reference evidence="10 11" key="1">
    <citation type="journal article" date="2020" name="mSystems">
        <title>Defining Genomic and Predicted Metabolic Features of the Acetobacterium Genus.</title>
        <authorList>
            <person name="Ross D.E."/>
            <person name="Marshall C.W."/>
            <person name="Gulliver D."/>
            <person name="May H.D."/>
            <person name="Norman R.S."/>
        </authorList>
    </citation>
    <scope>NUCLEOTIDE SEQUENCE [LARGE SCALE GENOMIC DNA]</scope>
    <source>
        <strain evidence="10 11">DSM 9173</strain>
    </source>
</reference>
<dbReference type="Gene3D" id="1.10.286.20">
    <property type="match status" value="1"/>
</dbReference>
<evidence type="ECO:0000256" key="8">
    <source>
        <dbReference type="RuleBase" id="RU000643"/>
    </source>
</evidence>
<evidence type="ECO:0000256" key="3">
    <source>
        <dbReference type="ARBA" id="ARBA00022768"/>
    </source>
</evidence>
<evidence type="ECO:0000256" key="7">
    <source>
        <dbReference type="RuleBase" id="RU000642"/>
    </source>
</evidence>
<keyword evidence="11" id="KW-1185">Reference proteome</keyword>
<dbReference type="InterPro" id="IPR001816">
    <property type="entry name" value="Transl_elong_EFTs/EF1B"/>
</dbReference>
<dbReference type="Proteomes" id="UP000653358">
    <property type="component" value="Unassembled WGS sequence"/>
</dbReference>
<dbReference type="SUPFAM" id="SSF46934">
    <property type="entry name" value="UBA-like"/>
    <property type="match status" value="1"/>
</dbReference>
<dbReference type="CDD" id="cd14275">
    <property type="entry name" value="UBA_EF-Ts"/>
    <property type="match status" value="1"/>
</dbReference>
<dbReference type="PANTHER" id="PTHR11741:SF0">
    <property type="entry name" value="ELONGATION FACTOR TS, MITOCHONDRIAL"/>
    <property type="match status" value="1"/>
</dbReference>
<comment type="function">
    <text evidence="5 6 7">Associates with the EF-Tu.GDP complex and induces the exchange of GDP to GTP. It remains bound to the aminoacyl-tRNA.EF-Tu.GTP complex up to the GTP hydrolysis stage on the ribosome.</text>
</comment>
<evidence type="ECO:0000259" key="9">
    <source>
        <dbReference type="Pfam" id="PF00889"/>
    </source>
</evidence>
<organism evidence="10 11">
    <name type="scientific">Acetobacterium tundrae</name>
    <dbReference type="NCBI Taxonomy" id="132932"/>
    <lineage>
        <taxon>Bacteria</taxon>
        <taxon>Bacillati</taxon>
        <taxon>Bacillota</taxon>
        <taxon>Clostridia</taxon>
        <taxon>Eubacteriales</taxon>
        <taxon>Eubacteriaceae</taxon>
        <taxon>Acetobacterium</taxon>
    </lineage>
</organism>
<dbReference type="EMBL" id="WJBB01000005">
    <property type="protein sequence ID" value="MBC3796515.1"/>
    <property type="molecule type" value="Genomic_DNA"/>
</dbReference>
<dbReference type="PROSITE" id="PS01126">
    <property type="entry name" value="EF_TS_1"/>
    <property type="match status" value="1"/>
</dbReference>
<dbReference type="InterPro" id="IPR014039">
    <property type="entry name" value="Transl_elong_EFTs/EF1B_dimer"/>
</dbReference>
<dbReference type="InterPro" id="IPR018101">
    <property type="entry name" value="Transl_elong_Ts_CS"/>
</dbReference>
<evidence type="ECO:0000256" key="1">
    <source>
        <dbReference type="ARBA" id="ARBA00005532"/>
    </source>
</evidence>
<feature type="region of interest" description="Involved in Mg(2+) ion dislocation from EF-Tu" evidence="6">
    <location>
        <begin position="81"/>
        <end position="84"/>
    </location>
</feature>
<comment type="caution">
    <text evidence="10">The sequence shown here is derived from an EMBL/GenBank/DDBJ whole genome shotgun (WGS) entry which is preliminary data.</text>
</comment>
<evidence type="ECO:0000256" key="5">
    <source>
        <dbReference type="ARBA" id="ARBA00025453"/>
    </source>
</evidence>
<evidence type="ECO:0000313" key="11">
    <source>
        <dbReference type="Proteomes" id="UP000653358"/>
    </source>
</evidence>